<dbReference type="PANTHER" id="PTHR31048">
    <property type="entry name" value="OS03G0233200 PROTEIN"/>
    <property type="match status" value="1"/>
</dbReference>
<dbReference type="STRING" id="650164.K5W679"/>
<evidence type="ECO:0008006" key="4">
    <source>
        <dbReference type="Google" id="ProtNLM"/>
    </source>
</evidence>
<dbReference type="InParanoid" id="K5W679"/>
<dbReference type="SUPFAM" id="SSF49870">
    <property type="entry name" value="Osmotin, thaumatin-like protein"/>
    <property type="match status" value="1"/>
</dbReference>
<feature type="disulfide bond" evidence="1">
    <location>
        <begin position="82"/>
        <end position="88"/>
    </location>
</feature>
<dbReference type="PROSITE" id="PS51367">
    <property type="entry name" value="THAUMATIN_2"/>
    <property type="match status" value="1"/>
</dbReference>
<dbReference type="RefSeq" id="XP_007397146.1">
    <property type="nucleotide sequence ID" value="XM_007397084.1"/>
</dbReference>
<feature type="non-terminal residue" evidence="2">
    <location>
        <position position="1"/>
    </location>
</feature>
<name>K5W679_PHACS</name>
<gene>
    <name evidence="2" type="ORF">PHACADRAFT_97058</name>
</gene>
<dbReference type="InterPro" id="IPR037176">
    <property type="entry name" value="Osmotin/thaumatin-like_sf"/>
</dbReference>
<keyword evidence="3" id="KW-1185">Reference proteome</keyword>
<dbReference type="EMBL" id="JH930473">
    <property type="protein sequence ID" value="EKM54454.1"/>
    <property type="molecule type" value="Genomic_DNA"/>
</dbReference>
<dbReference type="InterPro" id="IPR001938">
    <property type="entry name" value="Thaumatin"/>
</dbReference>
<dbReference type="Gene3D" id="2.60.110.10">
    <property type="entry name" value="Thaumatin"/>
    <property type="match status" value="1"/>
</dbReference>
<reference evidence="2 3" key="1">
    <citation type="journal article" date="2012" name="BMC Genomics">
        <title>Comparative genomics of the white-rot fungi, Phanerochaete carnosa and P. chrysosporium, to elucidate the genetic basis of the distinct wood types they colonize.</title>
        <authorList>
            <person name="Suzuki H."/>
            <person name="MacDonald J."/>
            <person name="Syed K."/>
            <person name="Salamov A."/>
            <person name="Hori C."/>
            <person name="Aerts A."/>
            <person name="Henrissat B."/>
            <person name="Wiebenga A."/>
            <person name="vanKuyk P.A."/>
            <person name="Barry K."/>
            <person name="Lindquist E."/>
            <person name="LaButti K."/>
            <person name="Lapidus A."/>
            <person name="Lucas S."/>
            <person name="Coutinho P."/>
            <person name="Gong Y."/>
            <person name="Samejima M."/>
            <person name="Mahadevan R."/>
            <person name="Abou-Zaid M."/>
            <person name="de Vries R.P."/>
            <person name="Igarashi K."/>
            <person name="Yadav J.S."/>
            <person name="Grigoriev I.V."/>
            <person name="Master E.R."/>
        </authorList>
    </citation>
    <scope>NUCLEOTIDE SEQUENCE [LARGE SCALE GENOMIC DNA]</scope>
    <source>
        <strain evidence="2 3">HHB-10118-sp</strain>
    </source>
</reference>
<feature type="disulfide bond" evidence="1">
    <location>
        <begin position="135"/>
        <end position="233"/>
    </location>
</feature>
<evidence type="ECO:0000256" key="1">
    <source>
        <dbReference type="PIRSR" id="PIRSR002703-1"/>
    </source>
</evidence>
<dbReference type="KEGG" id="pco:PHACADRAFT_97058"/>
<evidence type="ECO:0000313" key="3">
    <source>
        <dbReference type="Proteomes" id="UP000008370"/>
    </source>
</evidence>
<feature type="disulfide bond" evidence="1">
    <location>
        <begin position="12"/>
        <end position="246"/>
    </location>
</feature>
<dbReference type="AlphaFoldDB" id="K5W679"/>
<organism evidence="2 3">
    <name type="scientific">Phanerochaete carnosa (strain HHB-10118-sp)</name>
    <name type="common">White-rot fungus</name>
    <name type="synonym">Peniophora carnosa</name>
    <dbReference type="NCBI Taxonomy" id="650164"/>
    <lineage>
        <taxon>Eukaryota</taxon>
        <taxon>Fungi</taxon>
        <taxon>Dikarya</taxon>
        <taxon>Basidiomycota</taxon>
        <taxon>Agaricomycotina</taxon>
        <taxon>Agaricomycetes</taxon>
        <taxon>Polyporales</taxon>
        <taxon>Phanerochaetaceae</taxon>
        <taxon>Phanerochaete</taxon>
    </lineage>
</organism>
<feature type="disulfide bond" evidence="1">
    <location>
        <begin position="189"/>
        <end position="199"/>
    </location>
</feature>
<sequence length="251" mass="26386">ASGRTFTVSNNCPFTICIQIFTDLSASSTGVTPDYVTGWEAAPGTFVSFYVPDNWQAGHIWARRDCDFNDPNPATQCADGGCNGGLECDPHTGTAIPPVTVADFTLHGEDLVDYVDVSLVNGFNLPMRVGNDQGCGIPSCPVDLNPDCKLFACPAPLQGPYNSTGLPVGCKNACEANIDGDPANSPNCCTGQYSTAATCPASGVAYYSYFKGNCPDAYVFPYDESSGTAVWVCTPSIAANYQVAFCPSADQ</sequence>
<keyword evidence="1" id="KW-1015">Disulfide bond</keyword>
<dbReference type="Proteomes" id="UP000008370">
    <property type="component" value="Unassembled WGS sequence"/>
</dbReference>
<feature type="disulfide bond" evidence="1">
    <location>
        <begin position="140"/>
        <end position="214"/>
    </location>
</feature>
<dbReference type="SMART" id="SM00205">
    <property type="entry name" value="THN"/>
    <property type="match status" value="1"/>
</dbReference>
<dbReference type="OrthoDB" id="430315at2759"/>
<dbReference type="GeneID" id="18920960"/>
<dbReference type="HOGENOM" id="CLU_043181_4_0_1"/>
<proteinExistence type="predicted"/>
<dbReference type="Pfam" id="PF00314">
    <property type="entry name" value="Thaumatin"/>
    <property type="match status" value="1"/>
</dbReference>
<dbReference type="PIRSF" id="PIRSF002703">
    <property type="entry name" value="Thaumatin"/>
    <property type="match status" value="1"/>
</dbReference>
<feature type="disulfide bond" evidence="1">
    <location>
        <begin position="174"/>
        <end position="188"/>
    </location>
</feature>
<feature type="disulfide bond" evidence="1">
    <location>
        <begin position="66"/>
        <end position="77"/>
    </location>
</feature>
<accession>K5W679</accession>
<evidence type="ECO:0000313" key="2">
    <source>
        <dbReference type="EMBL" id="EKM54454.1"/>
    </source>
</evidence>
<feature type="disulfide bond" evidence="1">
    <location>
        <begin position="153"/>
        <end position="170"/>
    </location>
</feature>
<protein>
    <recommendedName>
        <fullName evidence="4">Thaumatin-like protein</fullName>
    </recommendedName>
</protein>